<dbReference type="AlphaFoldDB" id="A0A1A8P0G6"/>
<feature type="non-terminal residue" evidence="1">
    <location>
        <position position="1"/>
    </location>
</feature>
<dbReference type="EMBL" id="HAEG01005689">
    <property type="protein sequence ID" value="SBR74791.1"/>
    <property type="molecule type" value="Transcribed_RNA"/>
</dbReference>
<reference evidence="1" key="1">
    <citation type="submission" date="2016-05" db="EMBL/GenBank/DDBJ databases">
        <authorList>
            <person name="Lavstsen T."/>
            <person name="Jespersen J.S."/>
        </authorList>
    </citation>
    <scope>NUCLEOTIDE SEQUENCE</scope>
    <source>
        <tissue evidence="1">Brain</tissue>
    </source>
</reference>
<evidence type="ECO:0000313" key="1">
    <source>
        <dbReference type="EMBL" id="SBR74791.1"/>
    </source>
</evidence>
<gene>
    <name evidence="1" type="primary">Nfu_g_1_015710</name>
</gene>
<reference evidence="1" key="2">
    <citation type="submission" date="2016-06" db="EMBL/GenBank/DDBJ databases">
        <title>The genome of a short-lived fish provides insights into sex chromosome evolution and the genetic control of aging.</title>
        <authorList>
            <person name="Reichwald K."/>
            <person name="Felder M."/>
            <person name="Petzold A."/>
            <person name="Koch P."/>
            <person name="Groth M."/>
            <person name="Platzer M."/>
        </authorList>
    </citation>
    <scope>NUCLEOTIDE SEQUENCE</scope>
    <source>
        <tissue evidence="1">Brain</tissue>
    </source>
</reference>
<proteinExistence type="predicted"/>
<sequence length="54" mass="5623">NPVDGGADPAVSGSVDTDTVFGFLFELRASGRKTSVDWRSPTGIRRGGIQCPDG</sequence>
<protein>
    <submittedName>
        <fullName evidence="1">Uncharacterized protein</fullName>
    </submittedName>
</protein>
<organism evidence="1">
    <name type="scientific">Nothobranchius pienaari</name>
    <dbReference type="NCBI Taxonomy" id="704102"/>
    <lineage>
        <taxon>Eukaryota</taxon>
        <taxon>Metazoa</taxon>
        <taxon>Chordata</taxon>
        <taxon>Craniata</taxon>
        <taxon>Vertebrata</taxon>
        <taxon>Euteleostomi</taxon>
        <taxon>Actinopterygii</taxon>
        <taxon>Neopterygii</taxon>
        <taxon>Teleostei</taxon>
        <taxon>Neoteleostei</taxon>
        <taxon>Acanthomorphata</taxon>
        <taxon>Ovalentaria</taxon>
        <taxon>Atherinomorphae</taxon>
        <taxon>Cyprinodontiformes</taxon>
        <taxon>Nothobranchiidae</taxon>
        <taxon>Nothobranchius</taxon>
    </lineage>
</organism>
<accession>A0A1A8P0G6</accession>
<name>A0A1A8P0G6_9TELE</name>